<feature type="non-terminal residue" evidence="2">
    <location>
        <position position="1"/>
    </location>
</feature>
<feature type="chain" id="PRO_5041249731" evidence="1">
    <location>
        <begin position="17"/>
        <end position="263"/>
    </location>
</feature>
<dbReference type="Proteomes" id="UP001177023">
    <property type="component" value="Unassembled WGS sequence"/>
</dbReference>
<dbReference type="PANTHER" id="PTHR37431:SF7">
    <property type="entry name" value="DUF19 DOMAIN-CONTAINING PROTEIN"/>
    <property type="match status" value="1"/>
</dbReference>
<dbReference type="EMBL" id="CATQJA010002665">
    <property type="protein sequence ID" value="CAJ0583998.1"/>
    <property type="molecule type" value="Genomic_DNA"/>
</dbReference>
<dbReference type="PANTHER" id="PTHR37431">
    <property type="entry name" value="PROTEIN CBG06927"/>
    <property type="match status" value="1"/>
</dbReference>
<evidence type="ECO:0000313" key="2">
    <source>
        <dbReference type="EMBL" id="CAJ0583998.1"/>
    </source>
</evidence>
<proteinExistence type="predicted"/>
<comment type="caution">
    <text evidence="2">The sequence shown here is derived from an EMBL/GenBank/DDBJ whole genome shotgun (WGS) entry which is preliminary data.</text>
</comment>
<reference evidence="2" key="1">
    <citation type="submission" date="2023-06" db="EMBL/GenBank/DDBJ databases">
        <authorList>
            <person name="Delattre M."/>
        </authorList>
    </citation>
    <scope>NUCLEOTIDE SEQUENCE</scope>
    <source>
        <strain evidence="2">AF72</strain>
    </source>
</reference>
<evidence type="ECO:0000256" key="1">
    <source>
        <dbReference type="SAM" id="SignalP"/>
    </source>
</evidence>
<accession>A0AA36G8M2</accession>
<feature type="signal peptide" evidence="1">
    <location>
        <begin position="1"/>
        <end position="16"/>
    </location>
</feature>
<name>A0AA36G8M2_9BILA</name>
<dbReference type="AlphaFoldDB" id="A0AA36G8M2"/>
<sequence length="263" mass="30174">MRRWLLVLLLYGPVGALREVFFAPPYMAQPIPSSGGPHNVETQLRTSDVENEIDSGCTALDQQRIRQCADPLYSIGALSEEGEDTVTLTWDHFVTRTQDYFSQVCDNFYIFDMCIEPYKDICFSEDPVRHKYQTAIKLLDFLCRDGYSDMIRNFECFTRTLTRAEMMQCQAEMVADTRKIPPTEEIGHMGQQAAICGAVRNYVDCIKLPIRYECGYRAWHLVKELVVRPTASLLPQCDIVYNSSNNLLLSSVLSLFPIIHRLF</sequence>
<keyword evidence="3" id="KW-1185">Reference proteome</keyword>
<evidence type="ECO:0000313" key="3">
    <source>
        <dbReference type="Proteomes" id="UP001177023"/>
    </source>
</evidence>
<gene>
    <name evidence="2" type="ORF">MSPICULIGERA_LOCUS22066</name>
</gene>
<keyword evidence="1" id="KW-0732">Signal</keyword>
<protein>
    <submittedName>
        <fullName evidence="2">Uncharacterized protein</fullName>
    </submittedName>
</protein>
<organism evidence="2 3">
    <name type="scientific">Mesorhabditis spiculigera</name>
    <dbReference type="NCBI Taxonomy" id="96644"/>
    <lineage>
        <taxon>Eukaryota</taxon>
        <taxon>Metazoa</taxon>
        <taxon>Ecdysozoa</taxon>
        <taxon>Nematoda</taxon>
        <taxon>Chromadorea</taxon>
        <taxon>Rhabditida</taxon>
        <taxon>Rhabditina</taxon>
        <taxon>Rhabditomorpha</taxon>
        <taxon>Rhabditoidea</taxon>
        <taxon>Rhabditidae</taxon>
        <taxon>Mesorhabditinae</taxon>
        <taxon>Mesorhabditis</taxon>
    </lineage>
</organism>